<gene>
    <name evidence="6" type="ORF">LSAA_6915</name>
</gene>
<evidence type="ECO:0000313" key="6">
    <source>
        <dbReference type="EMBL" id="CAF2872479.1"/>
    </source>
</evidence>
<feature type="coiled-coil region" evidence="4">
    <location>
        <begin position="507"/>
        <end position="534"/>
    </location>
</feature>
<keyword evidence="7" id="KW-1185">Reference proteome</keyword>
<sequence>MTNQGPLLYNGGCGPDSGHETLLSEGEDSSPQLHKSHNHRYENQYSSHPVERASSEVIYSTISNASHLGIRSRRSLAEPPSSNLAFNQDLVQNFDIDQPPMIAPISGVPNFKDKAVIRPIAFRPKPITSKGINNNNTTLNYCQPPQPHSFTNYKGNSFSPGHPLIQDGRRHYGSSQELHVHPLTTTTSSTSFNKFNSLDRRALSRRQNLKLAIEPEQPPQQIPSSPSVMPANGLVQMNDRTSSRGFDSNKSNGETNGKLYDRNLTASVSSNGSVTLNSNRLKICDNSSKLSAMNINGLPDPSIYSSQESISNRIPRPGAGTPQFQNLPGVVRTCSNITLGPENNAHICRNYENTPSSISSKSSSIKTNNIYSNGSTIGENETPSPSDSALFKETMEQNEQVIFKVYEEKEKMWERELRKVKGLYDNRLRLNQQKASKMEQVLTNQTFILQNEKRKLELDFEDDLQHLRKTLKENEWSSCAKSGEISLLLEQQHQSSSSYGLSTKLNIKNSTMEIKDLKMELERKSSELRDLHISKRSLQMEVLSLKTQLDKKNLNPPRSLGRTSFVDEDDECDEETIRSEIVSQKETIISRDLEIEKLRSDLEEARRESLFLKEKTDRCKENFEVEKAHWLDEKEKVIRYQKQLQLNYVQMYKKNKQLESEIENLKVKKLNNSDHHHNQQPRSSSSSSTKSSPSTPLPMSGSSNISLNGAKSKFFKMTLHTESNC</sequence>
<dbReference type="Proteomes" id="UP000675881">
    <property type="component" value="Chromosome 2"/>
</dbReference>
<keyword evidence="3 4" id="KW-0175">Coiled coil</keyword>
<comment type="subcellular location">
    <subcellularLocation>
        <location evidence="1">Cytoplasm</location>
    </subcellularLocation>
</comment>
<organism evidence="6 7">
    <name type="scientific">Lepeophtheirus salmonis</name>
    <name type="common">Salmon louse</name>
    <name type="synonym">Caligus salmonis</name>
    <dbReference type="NCBI Taxonomy" id="72036"/>
    <lineage>
        <taxon>Eukaryota</taxon>
        <taxon>Metazoa</taxon>
        <taxon>Ecdysozoa</taxon>
        <taxon>Arthropoda</taxon>
        <taxon>Crustacea</taxon>
        <taxon>Multicrustacea</taxon>
        <taxon>Hexanauplia</taxon>
        <taxon>Copepoda</taxon>
        <taxon>Siphonostomatoida</taxon>
        <taxon>Caligidae</taxon>
        <taxon>Lepeophtheirus</taxon>
    </lineage>
</organism>
<evidence type="ECO:0000256" key="2">
    <source>
        <dbReference type="ARBA" id="ARBA00022490"/>
    </source>
</evidence>
<name>A0A7R8H5R8_LEPSM</name>
<evidence type="ECO:0000256" key="4">
    <source>
        <dbReference type="SAM" id="Coils"/>
    </source>
</evidence>
<feature type="region of interest" description="Disordered" evidence="5">
    <location>
        <begin position="670"/>
        <end position="705"/>
    </location>
</feature>
<feature type="compositionally biased region" description="Low complexity" evidence="5">
    <location>
        <begin position="683"/>
        <end position="694"/>
    </location>
</feature>
<evidence type="ECO:0000313" key="7">
    <source>
        <dbReference type="Proteomes" id="UP000675881"/>
    </source>
</evidence>
<dbReference type="OrthoDB" id="6369769at2759"/>
<evidence type="ECO:0000256" key="1">
    <source>
        <dbReference type="ARBA" id="ARBA00004496"/>
    </source>
</evidence>
<feature type="coiled-coil region" evidence="4">
    <location>
        <begin position="588"/>
        <end position="668"/>
    </location>
</feature>
<dbReference type="EMBL" id="HG994581">
    <property type="protein sequence ID" value="CAF2872479.1"/>
    <property type="molecule type" value="Genomic_DNA"/>
</dbReference>
<dbReference type="InterPro" id="IPR045329">
    <property type="entry name" value="LZTS"/>
</dbReference>
<dbReference type="GO" id="GO:0005737">
    <property type="term" value="C:cytoplasm"/>
    <property type="evidence" value="ECO:0007669"/>
    <property type="project" value="UniProtKB-SubCell"/>
</dbReference>
<protein>
    <submittedName>
        <fullName evidence="6">(salmon louse) hypothetical protein</fullName>
    </submittedName>
</protein>
<keyword evidence="2" id="KW-0963">Cytoplasm</keyword>
<dbReference type="Pfam" id="PF06818">
    <property type="entry name" value="Fez1"/>
    <property type="match status" value="1"/>
</dbReference>
<dbReference type="PANTHER" id="PTHR19354:SF2">
    <property type="entry name" value="LEUCINE-RICH REPEAT-CONTAINING PROTEIN DDB_G0290503"/>
    <property type="match status" value="1"/>
</dbReference>
<reference evidence="6" key="1">
    <citation type="submission" date="2021-02" db="EMBL/GenBank/DDBJ databases">
        <authorList>
            <person name="Bekaert M."/>
        </authorList>
    </citation>
    <scope>NUCLEOTIDE SEQUENCE</scope>
    <source>
        <strain evidence="6">IoA-00</strain>
    </source>
</reference>
<dbReference type="AlphaFoldDB" id="A0A7R8H5R8"/>
<feature type="compositionally biased region" description="Polar residues" evidence="5">
    <location>
        <begin position="240"/>
        <end position="255"/>
    </location>
</feature>
<evidence type="ECO:0000256" key="5">
    <source>
        <dbReference type="SAM" id="MobiDB-lite"/>
    </source>
</evidence>
<feature type="region of interest" description="Disordered" evidence="5">
    <location>
        <begin position="1"/>
        <end position="35"/>
    </location>
</feature>
<dbReference type="PANTHER" id="PTHR19354">
    <property type="entry name" value="ZIPPER PUTATIVE TUMOR SUPPRESSOR 2 HOMOLOG-LIKE PROTEIN-RELATED"/>
    <property type="match status" value="1"/>
</dbReference>
<proteinExistence type="predicted"/>
<accession>A0A7R8H5R8</accession>
<evidence type="ECO:0000256" key="3">
    <source>
        <dbReference type="ARBA" id="ARBA00023054"/>
    </source>
</evidence>
<feature type="region of interest" description="Disordered" evidence="5">
    <location>
        <begin position="240"/>
        <end position="262"/>
    </location>
</feature>